<feature type="compositionally biased region" description="Basic and acidic residues" evidence="1">
    <location>
        <begin position="147"/>
        <end position="156"/>
    </location>
</feature>
<dbReference type="EMBL" id="CADCUI010000063">
    <property type="protein sequence ID" value="CAA9359416.1"/>
    <property type="molecule type" value="Genomic_DNA"/>
</dbReference>
<accession>A0A6J4MIV2</accession>
<reference evidence="2" key="1">
    <citation type="submission" date="2020-02" db="EMBL/GenBank/DDBJ databases">
        <authorList>
            <person name="Meier V. D."/>
        </authorList>
    </citation>
    <scope>NUCLEOTIDE SEQUENCE</scope>
    <source>
        <strain evidence="2">AVDCRST_MAG34</strain>
    </source>
</reference>
<sequence length="233" mass="24241">AAPDRRALPYRAGVHRPGPAAPLLLLPADPADPSRQHGVDGRRGGDRCERAHRIHQQPRGQEGLRRPSCHGTRDRRRRGNCPCRGLPAGQRPDRPGQQARRRARAATRGGPGEGADGHLRRGARTGRDPPPSGSGERARPRPGPGRPRQDAREAGRARLPQHPQRGRPPAAPGPAGRRGGGGAVHVPGPGSGCRTGPAHHGGGRPAGTPGARCPARGGQHAAGAVVHLPARAV</sequence>
<evidence type="ECO:0000313" key="2">
    <source>
        <dbReference type="EMBL" id="CAA9359416.1"/>
    </source>
</evidence>
<name>A0A6J4MIV2_9ACTN</name>
<feature type="compositionally biased region" description="Gly residues" evidence="1">
    <location>
        <begin position="176"/>
        <end position="205"/>
    </location>
</feature>
<feature type="non-terminal residue" evidence="2">
    <location>
        <position position="233"/>
    </location>
</feature>
<feature type="non-terminal residue" evidence="2">
    <location>
        <position position="1"/>
    </location>
</feature>
<protein>
    <submittedName>
        <fullName evidence="2">Uncharacterized protein</fullName>
    </submittedName>
</protein>
<feature type="compositionally biased region" description="Low complexity" evidence="1">
    <location>
        <begin position="21"/>
        <end position="31"/>
    </location>
</feature>
<proteinExistence type="predicted"/>
<evidence type="ECO:0000256" key="1">
    <source>
        <dbReference type="SAM" id="MobiDB-lite"/>
    </source>
</evidence>
<dbReference type="AlphaFoldDB" id="A0A6J4MIV2"/>
<feature type="compositionally biased region" description="Low complexity" evidence="1">
    <location>
        <begin position="206"/>
        <end position="218"/>
    </location>
</feature>
<gene>
    <name evidence="2" type="ORF">AVDCRST_MAG34-2340</name>
</gene>
<feature type="compositionally biased region" description="Basic and acidic residues" evidence="1">
    <location>
        <begin position="32"/>
        <end position="51"/>
    </location>
</feature>
<feature type="region of interest" description="Disordered" evidence="1">
    <location>
        <begin position="1"/>
        <end position="233"/>
    </location>
</feature>
<organism evidence="2">
    <name type="scientific">uncultured Nocardioidaceae bacterium</name>
    <dbReference type="NCBI Taxonomy" id="253824"/>
    <lineage>
        <taxon>Bacteria</taxon>
        <taxon>Bacillati</taxon>
        <taxon>Actinomycetota</taxon>
        <taxon>Actinomycetes</taxon>
        <taxon>Propionibacteriales</taxon>
        <taxon>Nocardioidaceae</taxon>
        <taxon>environmental samples</taxon>
    </lineage>
</organism>